<organism evidence="1 2">
    <name type="scientific">Lasius niger</name>
    <name type="common">Black garden ant</name>
    <dbReference type="NCBI Taxonomy" id="67767"/>
    <lineage>
        <taxon>Eukaryota</taxon>
        <taxon>Metazoa</taxon>
        <taxon>Ecdysozoa</taxon>
        <taxon>Arthropoda</taxon>
        <taxon>Hexapoda</taxon>
        <taxon>Insecta</taxon>
        <taxon>Pterygota</taxon>
        <taxon>Neoptera</taxon>
        <taxon>Endopterygota</taxon>
        <taxon>Hymenoptera</taxon>
        <taxon>Apocrita</taxon>
        <taxon>Aculeata</taxon>
        <taxon>Formicoidea</taxon>
        <taxon>Formicidae</taxon>
        <taxon>Formicinae</taxon>
        <taxon>Lasius</taxon>
        <taxon>Lasius</taxon>
    </lineage>
</organism>
<protein>
    <submittedName>
        <fullName evidence="1">Uncharacterized protein</fullName>
    </submittedName>
</protein>
<dbReference type="EMBL" id="LBMM01000701">
    <property type="protein sequence ID" value="KMQ97712.1"/>
    <property type="molecule type" value="Genomic_DNA"/>
</dbReference>
<name>A0A0J7L487_LASNI</name>
<proteinExistence type="predicted"/>
<dbReference type="Proteomes" id="UP000036403">
    <property type="component" value="Unassembled WGS sequence"/>
</dbReference>
<dbReference type="PaxDb" id="67767-A0A0J7L487"/>
<accession>A0A0J7L487</accession>
<evidence type="ECO:0000313" key="2">
    <source>
        <dbReference type="Proteomes" id="UP000036403"/>
    </source>
</evidence>
<keyword evidence="2" id="KW-1185">Reference proteome</keyword>
<comment type="caution">
    <text evidence="1">The sequence shown here is derived from an EMBL/GenBank/DDBJ whole genome shotgun (WGS) entry which is preliminary data.</text>
</comment>
<gene>
    <name evidence="1" type="ORF">RF55_1949</name>
</gene>
<sequence>MTILVDTQHALILNYADTKPCNARENLPYRQEQHPRLSSRRTFVEDYPRYRDLSTLLPLDHPRKRGQEAVSTVLPSLVLSLSRSFVSLFRLLSYPKSPYPLDPVFSVTLVGPSSG</sequence>
<evidence type="ECO:0000313" key="1">
    <source>
        <dbReference type="EMBL" id="KMQ97712.1"/>
    </source>
</evidence>
<reference evidence="1 2" key="1">
    <citation type="submission" date="2015-04" db="EMBL/GenBank/DDBJ databases">
        <title>Lasius niger genome sequencing.</title>
        <authorList>
            <person name="Konorov E.A."/>
            <person name="Nikitin M.A."/>
            <person name="Kirill M.V."/>
            <person name="Chang P."/>
        </authorList>
    </citation>
    <scope>NUCLEOTIDE SEQUENCE [LARGE SCALE GENOMIC DNA]</scope>
    <source>
        <tissue evidence="1">Whole</tissue>
    </source>
</reference>
<dbReference type="AlphaFoldDB" id="A0A0J7L487"/>